<evidence type="ECO:0000313" key="3">
    <source>
        <dbReference type="Proteomes" id="UP000735302"/>
    </source>
</evidence>
<dbReference type="EMBL" id="BLXT01005528">
    <property type="protein sequence ID" value="GFO23780.1"/>
    <property type="molecule type" value="Genomic_DNA"/>
</dbReference>
<evidence type="ECO:0000313" key="2">
    <source>
        <dbReference type="EMBL" id="GFO23780.1"/>
    </source>
</evidence>
<feature type="compositionally biased region" description="Basic and acidic residues" evidence="1">
    <location>
        <begin position="121"/>
        <end position="131"/>
    </location>
</feature>
<dbReference type="Proteomes" id="UP000735302">
    <property type="component" value="Unassembled WGS sequence"/>
</dbReference>
<organism evidence="2 3">
    <name type="scientific">Plakobranchus ocellatus</name>
    <dbReference type="NCBI Taxonomy" id="259542"/>
    <lineage>
        <taxon>Eukaryota</taxon>
        <taxon>Metazoa</taxon>
        <taxon>Spiralia</taxon>
        <taxon>Lophotrochozoa</taxon>
        <taxon>Mollusca</taxon>
        <taxon>Gastropoda</taxon>
        <taxon>Heterobranchia</taxon>
        <taxon>Euthyneura</taxon>
        <taxon>Panpulmonata</taxon>
        <taxon>Sacoglossa</taxon>
        <taxon>Placobranchoidea</taxon>
        <taxon>Plakobranchidae</taxon>
        <taxon>Plakobranchus</taxon>
    </lineage>
</organism>
<feature type="region of interest" description="Disordered" evidence="1">
    <location>
        <begin position="56"/>
        <end position="98"/>
    </location>
</feature>
<protein>
    <submittedName>
        <fullName evidence="2">Uncharacterized protein</fullName>
    </submittedName>
</protein>
<feature type="region of interest" description="Disordered" evidence="1">
    <location>
        <begin position="121"/>
        <end position="155"/>
    </location>
</feature>
<feature type="compositionally biased region" description="Basic and acidic residues" evidence="1">
    <location>
        <begin position="139"/>
        <end position="155"/>
    </location>
</feature>
<accession>A0AAV4BWR6</accession>
<gene>
    <name evidence="2" type="ORF">PoB_005028500</name>
</gene>
<evidence type="ECO:0000256" key="1">
    <source>
        <dbReference type="SAM" id="MobiDB-lite"/>
    </source>
</evidence>
<proteinExistence type="predicted"/>
<keyword evidence="3" id="KW-1185">Reference proteome</keyword>
<comment type="caution">
    <text evidence="2">The sequence shown here is derived from an EMBL/GenBank/DDBJ whole genome shotgun (WGS) entry which is preliminary data.</text>
</comment>
<reference evidence="2 3" key="1">
    <citation type="journal article" date="2021" name="Elife">
        <title>Chloroplast acquisition without the gene transfer in kleptoplastic sea slugs, Plakobranchus ocellatus.</title>
        <authorList>
            <person name="Maeda T."/>
            <person name="Takahashi S."/>
            <person name="Yoshida T."/>
            <person name="Shimamura S."/>
            <person name="Takaki Y."/>
            <person name="Nagai Y."/>
            <person name="Toyoda A."/>
            <person name="Suzuki Y."/>
            <person name="Arimoto A."/>
            <person name="Ishii H."/>
            <person name="Satoh N."/>
            <person name="Nishiyama T."/>
            <person name="Hasebe M."/>
            <person name="Maruyama T."/>
            <person name="Minagawa J."/>
            <person name="Obokata J."/>
            <person name="Shigenobu S."/>
        </authorList>
    </citation>
    <scope>NUCLEOTIDE SEQUENCE [LARGE SCALE GENOMIC DNA]</scope>
</reference>
<dbReference type="AlphaFoldDB" id="A0AAV4BWR6"/>
<sequence>MVSAEVGEFTDCAPGWTSSRLLQTQTLDYDKVKMVLMMMKGYDFTEDAYRFRHIARGRPSSNPSTKEAGAGVIAKAPRKGVKKDPTANAGPALDVTDNLQRKINKGWNVSERKSCTRCDVLRRAERSKGDEGSPCAYPERGDRRSRSRLDAGQRM</sequence>
<name>A0AAV4BWR6_9GAST</name>